<dbReference type="AlphaFoldDB" id="A0A508XA30"/>
<reference evidence="1" key="1">
    <citation type="submission" date="2019-06" db="EMBL/GenBank/DDBJ databases">
        <authorList>
            <person name="Le Quere A."/>
            <person name="Colella S."/>
        </authorList>
    </citation>
    <scope>NUCLEOTIDE SEQUENCE</scope>
    <source>
        <strain evidence="1">EmedicaeMD41</strain>
    </source>
</reference>
<protein>
    <submittedName>
        <fullName evidence="1">Uncharacterized protein</fullName>
    </submittedName>
</protein>
<dbReference type="EMBL" id="CABFNB010000143">
    <property type="protein sequence ID" value="VTZ64876.1"/>
    <property type="molecule type" value="Genomic_DNA"/>
</dbReference>
<accession>A0A508XA30</accession>
<name>A0A508XA30_9HYPH</name>
<evidence type="ECO:0000313" key="1">
    <source>
        <dbReference type="EMBL" id="VTZ64876.1"/>
    </source>
</evidence>
<sequence>MHSFSPGIALPEHSWISGQVWNAARVLLSFPLGLIISVSFAATADAHSAPSGWLYPYQCCSGRDCQPVHGTAVKEGPEGYVVEITGEVIGYHDSRLKISPDGDFHLCMPPGSIRSRAICLFVPPRSF</sequence>
<gene>
    <name evidence="1" type="ORF">EMEDMD4_730004</name>
</gene>
<dbReference type="Proteomes" id="UP000507954">
    <property type="component" value="Unassembled WGS sequence"/>
</dbReference>
<proteinExistence type="predicted"/>
<organism evidence="1">
    <name type="scientific">Sinorhizobium medicae</name>
    <dbReference type="NCBI Taxonomy" id="110321"/>
    <lineage>
        <taxon>Bacteria</taxon>
        <taxon>Pseudomonadati</taxon>
        <taxon>Pseudomonadota</taxon>
        <taxon>Alphaproteobacteria</taxon>
        <taxon>Hyphomicrobiales</taxon>
        <taxon>Rhizobiaceae</taxon>
        <taxon>Sinorhizobium/Ensifer group</taxon>
        <taxon>Sinorhizobium</taxon>
    </lineage>
</organism>